<evidence type="ECO:0008006" key="3">
    <source>
        <dbReference type="Google" id="ProtNLM"/>
    </source>
</evidence>
<dbReference type="AlphaFoldDB" id="A0A3M0AFJ9"/>
<dbReference type="InterPro" id="IPR009731">
    <property type="entry name" value="P-like"/>
</dbReference>
<organism evidence="1 2">
    <name type="scientific">Umboniibacter marinipuniceus</name>
    <dbReference type="NCBI Taxonomy" id="569599"/>
    <lineage>
        <taxon>Bacteria</taxon>
        <taxon>Pseudomonadati</taxon>
        <taxon>Pseudomonadota</taxon>
        <taxon>Gammaproteobacteria</taxon>
        <taxon>Cellvibrionales</taxon>
        <taxon>Cellvibrionaceae</taxon>
        <taxon>Umboniibacter</taxon>
    </lineage>
</organism>
<evidence type="ECO:0000313" key="1">
    <source>
        <dbReference type="EMBL" id="RMA82369.1"/>
    </source>
</evidence>
<keyword evidence="2" id="KW-1185">Reference proteome</keyword>
<dbReference type="EMBL" id="REFJ01000001">
    <property type="protein sequence ID" value="RMA82369.1"/>
    <property type="molecule type" value="Genomic_DNA"/>
</dbReference>
<protein>
    <recommendedName>
        <fullName evidence="3">Loader and inhibitor of G40P protein</fullName>
    </recommendedName>
</protein>
<dbReference type="Proteomes" id="UP000267187">
    <property type="component" value="Unassembled WGS sequence"/>
</dbReference>
<dbReference type="GO" id="GO:0006270">
    <property type="term" value="P:DNA replication initiation"/>
    <property type="evidence" value="ECO:0007669"/>
    <property type="project" value="InterPro"/>
</dbReference>
<proteinExistence type="predicted"/>
<comment type="caution">
    <text evidence="1">The sequence shown here is derived from an EMBL/GenBank/DDBJ whole genome shotgun (WGS) entry which is preliminary data.</text>
</comment>
<sequence>MTYQQGNSSKIAAGQTKAVFSETHIDAINQVVGILRLNYHNQFLAAFKDDQTLTHMRRLWAESLQCFEADIILKAVKKLINNSEYLPTLFKMQQFCRRELFAAHDLPGVRAAYVEACNAPTPRAAFKWSNPIVYHAGSATGWHLIASETEQKVLPIFTQHYESWCQKVVEGEFIPAPEVKELPSEISQPLSKAEQLENMKALKKKLNMS</sequence>
<accession>A0A3M0AFJ9</accession>
<gene>
    <name evidence="1" type="ORF">DFR27_0318</name>
</gene>
<reference evidence="1 2" key="1">
    <citation type="submission" date="2018-10" db="EMBL/GenBank/DDBJ databases">
        <title>Genomic Encyclopedia of Type Strains, Phase IV (KMG-IV): sequencing the most valuable type-strain genomes for metagenomic binning, comparative biology and taxonomic classification.</title>
        <authorList>
            <person name="Goeker M."/>
        </authorList>
    </citation>
    <scope>NUCLEOTIDE SEQUENCE [LARGE SCALE GENOMIC DNA]</scope>
    <source>
        <strain evidence="1 2">DSM 25080</strain>
    </source>
</reference>
<name>A0A3M0AFJ9_9GAMM</name>
<evidence type="ECO:0000313" key="2">
    <source>
        <dbReference type="Proteomes" id="UP000267187"/>
    </source>
</evidence>
<dbReference type="Pfam" id="PF06992">
    <property type="entry name" value="Phage_lambda_P"/>
    <property type="match status" value="1"/>
</dbReference>